<dbReference type="FunFam" id="3.90.79.10:FF:000014">
    <property type="entry name" value="8-oxo-dGTP diphosphatase MutT"/>
    <property type="match status" value="1"/>
</dbReference>
<dbReference type="EMBL" id="GL871032">
    <property type="protein sequence ID" value="EGC36264.1"/>
    <property type="molecule type" value="Genomic_DNA"/>
</dbReference>
<comment type="cofactor">
    <cofactor evidence="1">
        <name>Mg(2+)</name>
        <dbReference type="ChEBI" id="CHEBI:18420"/>
    </cofactor>
</comment>
<keyword evidence="7 12" id="KW-0378">Hydrolase</keyword>
<feature type="domain" description="Nudix hydrolase" evidence="13">
    <location>
        <begin position="1"/>
        <end position="135"/>
    </location>
</feature>
<reference evidence="15" key="1">
    <citation type="journal article" date="2011" name="Genome Biol.">
        <title>Comparative genomics of the social amoebae Dictyostelium discoideum and Dictyostelium purpureum.</title>
        <authorList>
            <consortium name="US DOE Joint Genome Institute (JGI-PGF)"/>
            <person name="Sucgang R."/>
            <person name="Kuo A."/>
            <person name="Tian X."/>
            <person name="Salerno W."/>
            <person name="Parikh A."/>
            <person name="Feasley C.L."/>
            <person name="Dalin E."/>
            <person name="Tu H."/>
            <person name="Huang E."/>
            <person name="Barry K."/>
            <person name="Lindquist E."/>
            <person name="Shapiro H."/>
            <person name="Bruce D."/>
            <person name="Schmutz J."/>
            <person name="Salamov A."/>
            <person name="Fey P."/>
            <person name="Gaudet P."/>
            <person name="Anjard C."/>
            <person name="Babu M.M."/>
            <person name="Basu S."/>
            <person name="Bushmanova Y."/>
            <person name="van der Wel H."/>
            <person name="Katoh-Kurasawa M."/>
            <person name="Dinh C."/>
            <person name="Coutinho P.M."/>
            <person name="Saito T."/>
            <person name="Elias M."/>
            <person name="Schaap P."/>
            <person name="Kay R.R."/>
            <person name="Henrissat B."/>
            <person name="Eichinger L."/>
            <person name="Rivero F."/>
            <person name="Putnam N.H."/>
            <person name="West C.M."/>
            <person name="Loomis W.F."/>
            <person name="Chisholm R.L."/>
            <person name="Shaulsky G."/>
            <person name="Strassmann J.E."/>
            <person name="Queller D.C."/>
            <person name="Kuspa A."/>
            <person name="Grigoriev I.V."/>
        </authorList>
    </citation>
    <scope>NUCLEOTIDE SEQUENCE [LARGE SCALE GENOMIC DNA]</scope>
    <source>
        <strain evidence="15">QSDP1</strain>
    </source>
</reference>
<dbReference type="GO" id="GO:0006281">
    <property type="term" value="P:DNA repair"/>
    <property type="evidence" value="ECO:0000318"/>
    <property type="project" value="GO_Central"/>
</dbReference>
<dbReference type="GO" id="GO:0035539">
    <property type="term" value="F:8-oxo-7,8-dihydrodeoxyguanosine triphosphate pyrophosphatase activity"/>
    <property type="evidence" value="ECO:0000318"/>
    <property type="project" value="GO_Central"/>
</dbReference>
<dbReference type="OrthoDB" id="276276at2759"/>
<evidence type="ECO:0000256" key="6">
    <source>
        <dbReference type="ARBA" id="ARBA00022763"/>
    </source>
</evidence>
<dbReference type="VEuPathDB" id="AmoebaDB:DICPUDRAFT_22138"/>
<comment type="catalytic activity">
    <reaction evidence="10">
        <text>8-oxo-dGTP + H2O = 8-oxo-dGMP + diphosphate + H(+)</text>
        <dbReference type="Rhea" id="RHEA:31575"/>
        <dbReference type="ChEBI" id="CHEBI:15377"/>
        <dbReference type="ChEBI" id="CHEBI:15378"/>
        <dbReference type="ChEBI" id="CHEBI:33019"/>
        <dbReference type="ChEBI" id="CHEBI:63224"/>
        <dbReference type="ChEBI" id="CHEBI:77896"/>
        <dbReference type="EC" id="3.6.1.55"/>
    </reaction>
</comment>
<evidence type="ECO:0000256" key="5">
    <source>
        <dbReference type="ARBA" id="ARBA00022723"/>
    </source>
</evidence>
<name>F0ZIH6_DICPU</name>
<dbReference type="GO" id="GO:0044716">
    <property type="term" value="F:8-oxo-GDP phosphatase activity"/>
    <property type="evidence" value="ECO:0000318"/>
    <property type="project" value="GO_Central"/>
</dbReference>
<keyword evidence="9" id="KW-0234">DNA repair</keyword>
<protein>
    <recommendedName>
        <fullName evidence="11">8-oxo-dGTP diphosphatase</fullName>
        <ecNumber evidence="11">3.6.1.55</ecNumber>
    </recommendedName>
</protein>
<evidence type="ECO:0000256" key="4">
    <source>
        <dbReference type="ARBA" id="ARBA00022705"/>
    </source>
</evidence>
<feature type="non-terminal residue" evidence="14">
    <location>
        <position position="1"/>
    </location>
</feature>
<evidence type="ECO:0000313" key="14">
    <source>
        <dbReference type="EMBL" id="EGC36264.1"/>
    </source>
</evidence>
<dbReference type="Gene3D" id="3.90.79.10">
    <property type="entry name" value="Nucleoside Triphosphate Pyrophosphohydrolase"/>
    <property type="match status" value="1"/>
</dbReference>
<evidence type="ECO:0000256" key="1">
    <source>
        <dbReference type="ARBA" id="ARBA00001946"/>
    </source>
</evidence>
<evidence type="ECO:0000256" key="10">
    <source>
        <dbReference type="ARBA" id="ARBA00035861"/>
    </source>
</evidence>
<proteinExistence type="inferred from homology"/>
<dbReference type="SUPFAM" id="SSF55811">
    <property type="entry name" value="Nudix"/>
    <property type="match status" value="1"/>
</dbReference>
<keyword evidence="15" id="KW-1185">Reference proteome</keyword>
<dbReference type="PANTHER" id="PTHR47707:SF1">
    <property type="entry name" value="NUDIX HYDROLASE FAMILY PROTEIN"/>
    <property type="match status" value="1"/>
</dbReference>
<dbReference type="InterPro" id="IPR000086">
    <property type="entry name" value="NUDIX_hydrolase_dom"/>
</dbReference>
<dbReference type="Proteomes" id="UP000001064">
    <property type="component" value="Unassembled WGS sequence"/>
</dbReference>
<keyword evidence="8" id="KW-0460">Magnesium</keyword>
<evidence type="ECO:0000256" key="12">
    <source>
        <dbReference type="RuleBase" id="RU003476"/>
    </source>
</evidence>
<evidence type="ECO:0000313" key="15">
    <source>
        <dbReference type="Proteomes" id="UP000001064"/>
    </source>
</evidence>
<keyword evidence="3" id="KW-0515">Mutator protein</keyword>
<dbReference type="InterPro" id="IPR020476">
    <property type="entry name" value="Nudix_hydrolase"/>
</dbReference>
<dbReference type="RefSeq" id="XP_003287210.1">
    <property type="nucleotide sequence ID" value="XM_003287162.1"/>
</dbReference>
<dbReference type="AlphaFoldDB" id="F0ZIH6"/>
<dbReference type="eggNOG" id="ENOG502RIGX">
    <property type="taxonomic scope" value="Eukaryota"/>
</dbReference>
<feature type="non-terminal residue" evidence="14">
    <location>
        <position position="135"/>
    </location>
</feature>
<dbReference type="PRINTS" id="PR00502">
    <property type="entry name" value="NUDIXFAMILY"/>
</dbReference>
<dbReference type="Pfam" id="PF00293">
    <property type="entry name" value="NUDIX"/>
    <property type="match status" value="1"/>
</dbReference>
<keyword evidence="4" id="KW-0235">DNA replication</keyword>
<dbReference type="GO" id="GO:0046872">
    <property type="term" value="F:metal ion binding"/>
    <property type="evidence" value="ECO:0007669"/>
    <property type="project" value="UniProtKB-KW"/>
</dbReference>
<dbReference type="InterPro" id="IPR003561">
    <property type="entry name" value="Mutator_MutT"/>
</dbReference>
<dbReference type="OMA" id="NEILICK"/>
<dbReference type="NCBIfam" id="TIGR00586">
    <property type="entry name" value="mutt"/>
    <property type="match status" value="1"/>
</dbReference>
<evidence type="ECO:0000256" key="3">
    <source>
        <dbReference type="ARBA" id="ARBA00022457"/>
    </source>
</evidence>
<dbReference type="GO" id="GO:0006260">
    <property type="term" value="P:DNA replication"/>
    <property type="evidence" value="ECO:0007669"/>
    <property type="project" value="UniProtKB-KW"/>
</dbReference>
<sequence length="135" mass="15563">IRASAGVVENEKGEILVCKRASHRHLANKLEFPGGKIDNDETPEQALKRELFEEVGVEVNVQNDKEIKLIKDVCYDFGERECLIYFFKIEKDQWSGNVSGKESQPIYWMNLHQLQEKSDASEFPEPNKIIINILN</sequence>
<evidence type="ECO:0000259" key="13">
    <source>
        <dbReference type="PROSITE" id="PS51462"/>
    </source>
</evidence>
<keyword evidence="5" id="KW-0479">Metal-binding</keyword>
<dbReference type="InterPro" id="IPR020084">
    <property type="entry name" value="NUDIX_hydrolase_CS"/>
</dbReference>
<accession>F0ZIH6</accession>
<dbReference type="PROSITE" id="PS00893">
    <property type="entry name" value="NUDIX_BOX"/>
    <property type="match status" value="1"/>
</dbReference>
<dbReference type="InterPro" id="IPR047127">
    <property type="entry name" value="MutT-like"/>
</dbReference>
<dbReference type="PANTHER" id="PTHR47707">
    <property type="entry name" value="8-OXO-DGTP DIPHOSPHATASE"/>
    <property type="match status" value="1"/>
</dbReference>
<dbReference type="KEGG" id="dpp:DICPUDRAFT_22138"/>
<evidence type="ECO:0000256" key="2">
    <source>
        <dbReference type="ARBA" id="ARBA00005582"/>
    </source>
</evidence>
<comment type="similarity">
    <text evidence="2 12">Belongs to the Nudix hydrolase family.</text>
</comment>
<dbReference type="GeneID" id="10501023"/>
<dbReference type="STRING" id="5786.F0ZIH6"/>
<evidence type="ECO:0000256" key="8">
    <source>
        <dbReference type="ARBA" id="ARBA00022842"/>
    </source>
</evidence>
<dbReference type="PROSITE" id="PS51462">
    <property type="entry name" value="NUDIX"/>
    <property type="match status" value="1"/>
</dbReference>
<keyword evidence="6" id="KW-0227">DNA damage</keyword>
<dbReference type="GO" id="GO:0044715">
    <property type="term" value="F:8-oxo-dGDP phosphatase activity"/>
    <property type="evidence" value="ECO:0000318"/>
    <property type="project" value="GO_Central"/>
</dbReference>
<evidence type="ECO:0000256" key="11">
    <source>
        <dbReference type="ARBA" id="ARBA00038905"/>
    </source>
</evidence>
<evidence type="ECO:0000256" key="9">
    <source>
        <dbReference type="ARBA" id="ARBA00023204"/>
    </source>
</evidence>
<gene>
    <name evidence="14" type="ORF">DICPUDRAFT_22138</name>
</gene>
<dbReference type="EC" id="3.6.1.55" evidence="11"/>
<organism evidence="14 15">
    <name type="scientific">Dictyostelium purpureum</name>
    <name type="common">Slime mold</name>
    <dbReference type="NCBI Taxonomy" id="5786"/>
    <lineage>
        <taxon>Eukaryota</taxon>
        <taxon>Amoebozoa</taxon>
        <taxon>Evosea</taxon>
        <taxon>Eumycetozoa</taxon>
        <taxon>Dictyostelia</taxon>
        <taxon>Dictyosteliales</taxon>
        <taxon>Dictyosteliaceae</taxon>
        <taxon>Dictyostelium</taxon>
    </lineage>
</organism>
<dbReference type="InParanoid" id="F0ZIH6"/>
<dbReference type="InterPro" id="IPR015797">
    <property type="entry name" value="NUDIX_hydrolase-like_dom_sf"/>
</dbReference>
<dbReference type="GO" id="GO:0008413">
    <property type="term" value="F:8-oxo-7,8-dihydroguanosine triphosphate pyrophosphatase activity"/>
    <property type="evidence" value="ECO:0000318"/>
    <property type="project" value="GO_Central"/>
</dbReference>
<evidence type="ECO:0000256" key="7">
    <source>
        <dbReference type="ARBA" id="ARBA00022801"/>
    </source>
</evidence>